<protein>
    <submittedName>
        <fullName evidence="2">Uncharacterized protein</fullName>
    </submittedName>
</protein>
<feature type="transmembrane region" description="Helical" evidence="1">
    <location>
        <begin position="100"/>
        <end position="121"/>
    </location>
</feature>
<name>A0ABN2SAW8_9PSEU</name>
<keyword evidence="1" id="KW-0472">Membrane</keyword>
<dbReference type="EMBL" id="BAAANN010000038">
    <property type="protein sequence ID" value="GAA1983297.1"/>
    <property type="molecule type" value="Genomic_DNA"/>
</dbReference>
<accession>A0ABN2SAW8</accession>
<sequence>MLWLAGVLFLAIRHKAKKWKKVGWIFNIVLMALAVWALMLAPLPFGWGTIGGVLAWVVKWGLGFLGSWANVAAGPIAAVAMVIVIWFGAHDVIKDKKPDAWAKIAVYSLPVLALLAGGSIADKILHFTDMVGHLGPKVVASITG</sequence>
<gene>
    <name evidence="2" type="ORF">GCM10009754_70530</name>
</gene>
<comment type="caution">
    <text evidence="2">The sequence shown here is derived from an EMBL/GenBank/DDBJ whole genome shotgun (WGS) entry which is preliminary data.</text>
</comment>
<evidence type="ECO:0000256" key="1">
    <source>
        <dbReference type="SAM" id="Phobius"/>
    </source>
</evidence>
<proteinExistence type="predicted"/>
<keyword evidence="3" id="KW-1185">Reference proteome</keyword>
<dbReference type="Proteomes" id="UP001501116">
    <property type="component" value="Unassembled WGS sequence"/>
</dbReference>
<feature type="transmembrane region" description="Helical" evidence="1">
    <location>
        <begin position="65"/>
        <end position="88"/>
    </location>
</feature>
<reference evidence="2 3" key="1">
    <citation type="journal article" date="2019" name="Int. J. Syst. Evol. Microbiol.">
        <title>The Global Catalogue of Microorganisms (GCM) 10K type strain sequencing project: providing services to taxonomists for standard genome sequencing and annotation.</title>
        <authorList>
            <consortium name="The Broad Institute Genomics Platform"/>
            <consortium name="The Broad Institute Genome Sequencing Center for Infectious Disease"/>
            <person name="Wu L."/>
            <person name="Ma J."/>
        </authorList>
    </citation>
    <scope>NUCLEOTIDE SEQUENCE [LARGE SCALE GENOMIC DNA]</scope>
    <source>
        <strain evidence="2 3">JCM 14545</strain>
    </source>
</reference>
<evidence type="ECO:0000313" key="2">
    <source>
        <dbReference type="EMBL" id="GAA1983297.1"/>
    </source>
</evidence>
<keyword evidence="1" id="KW-0812">Transmembrane</keyword>
<evidence type="ECO:0000313" key="3">
    <source>
        <dbReference type="Proteomes" id="UP001501116"/>
    </source>
</evidence>
<dbReference type="RefSeq" id="WP_344429039.1">
    <property type="nucleotide sequence ID" value="NZ_BAAANN010000038.1"/>
</dbReference>
<keyword evidence="1" id="KW-1133">Transmembrane helix</keyword>
<feature type="transmembrane region" description="Helical" evidence="1">
    <location>
        <begin position="22"/>
        <end position="45"/>
    </location>
</feature>
<organism evidence="2 3">
    <name type="scientific">Amycolatopsis minnesotensis</name>
    <dbReference type="NCBI Taxonomy" id="337894"/>
    <lineage>
        <taxon>Bacteria</taxon>
        <taxon>Bacillati</taxon>
        <taxon>Actinomycetota</taxon>
        <taxon>Actinomycetes</taxon>
        <taxon>Pseudonocardiales</taxon>
        <taxon>Pseudonocardiaceae</taxon>
        <taxon>Amycolatopsis</taxon>
    </lineage>
</organism>